<evidence type="ECO:0000313" key="2">
    <source>
        <dbReference type="Proteomes" id="UP001180551"/>
    </source>
</evidence>
<dbReference type="RefSeq" id="WP_311622540.1">
    <property type="nucleotide sequence ID" value="NZ_JAVRFE010000004.1"/>
</dbReference>
<keyword evidence="2" id="KW-1185">Reference proteome</keyword>
<dbReference type="EMBL" id="JAVRFE010000004">
    <property type="protein sequence ID" value="MDT0455134.1"/>
    <property type="molecule type" value="Genomic_DNA"/>
</dbReference>
<sequence length="141" mass="15216">MTSASARFPPYPIRGVRVLHQRQNCAPHFAEITVDFEPAAEGFSFEVAEGLTVAYEPAGDLPSFFDAVAAGIKEQLSRPEHGVVTATKVVLRQAHAEAFGSHELAFRIAGYLAAGKALEHTGPGEGVSWARTRSRKATQLR</sequence>
<proteinExistence type="predicted"/>
<dbReference type="SUPFAM" id="SSF54211">
    <property type="entry name" value="Ribosomal protein S5 domain 2-like"/>
    <property type="match status" value="1"/>
</dbReference>
<evidence type="ECO:0000313" key="1">
    <source>
        <dbReference type="EMBL" id="MDT0455134.1"/>
    </source>
</evidence>
<dbReference type="InterPro" id="IPR014721">
    <property type="entry name" value="Ribsml_uS5_D2-typ_fold_subgr"/>
</dbReference>
<organism evidence="1 2">
    <name type="scientific">Streptomyces mooreae</name>
    <dbReference type="NCBI Taxonomy" id="3075523"/>
    <lineage>
        <taxon>Bacteria</taxon>
        <taxon>Bacillati</taxon>
        <taxon>Actinomycetota</taxon>
        <taxon>Actinomycetes</taxon>
        <taxon>Kitasatosporales</taxon>
        <taxon>Streptomycetaceae</taxon>
        <taxon>Streptomyces</taxon>
    </lineage>
</organism>
<dbReference type="InterPro" id="IPR020568">
    <property type="entry name" value="Ribosomal_Su5_D2-typ_SF"/>
</dbReference>
<comment type="caution">
    <text evidence="1">The sequence shown here is derived from an EMBL/GenBank/DDBJ whole genome shotgun (WGS) entry which is preliminary data.</text>
</comment>
<gene>
    <name evidence="1" type="ORF">RM550_05190</name>
</gene>
<evidence type="ECO:0008006" key="3">
    <source>
        <dbReference type="Google" id="ProtNLM"/>
    </source>
</evidence>
<protein>
    <recommendedName>
        <fullName evidence="3">Translation elongation factor EFG/EF2 domain-containing protein</fullName>
    </recommendedName>
</protein>
<reference evidence="1" key="1">
    <citation type="submission" date="2024-05" db="EMBL/GenBank/DDBJ databases">
        <title>30 novel species of actinomycetes from the DSMZ collection.</title>
        <authorList>
            <person name="Nouioui I."/>
        </authorList>
    </citation>
    <scope>NUCLEOTIDE SEQUENCE</scope>
    <source>
        <strain evidence="1">DSM 41527</strain>
    </source>
</reference>
<name>A0ABU2T3D0_9ACTN</name>
<dbReference type="Gene3D" id="3.30.230.10">
    <property type="match status" value="1"/>
</dbReference>
<accession>A0ABU2T3D0</accession>
<dbReference type="Proteomes" id="UP001180551">
    <property type="component" value="Unassembled WGS sequence"/>
</dbReference>